<name>A0A1J6IM75_NICAT</name>
<dbReference type="InterPro" id="IPR027417">
    <property type="entry name" value="P-loop_NTPase"/>
</dbReference>
<evidence type="ECO:0000313" key="5">
    <source>
        <dbReference type="EMBL" id="OIT01640.1"/>
    </source>
</evidence>
<evidence type="ECO:0000259" key="4">
    <source>
        <dbReference type="Pfam" id="PF00685"/>
    </source>
</evidence>
<gene>
    <name evidence="5" type="primary">SOT17_0</name>
    <name evidence="5" type="ORF">A4A49_26915</name>
</gene>
<dbReference type="Gramene" id="OIT01640">
    <property type="protein sequence ID" value="OIT01640"/>
    <property type="gene ID" value="A4A49_26915"/>
</dbReference>
<feature type="domain" description="Sulfotransferase" evidence="4">
    <location>
        <begin position="71"/>
        <end position="299"/>
    </location>
</feature>
<proteinExistence type="inferred from homology"/>
<dbReference type="EC" id="2.8.2.-" evidence="3"/>
<accession>A0A1J6IM75</accession>
<comment type="caution">
    <text evidence="5">The sequence shown here is derived from an EMBL/GenBank/DDBJ whole genome shotgun (WGS) entry which is preliminary data.</text>
</comment>
<keyword evidence="2 3" id="KW-0808">Transferase</keyword>
<dbReference type="GO" id="GO:0008146">
    <property type="term" value="F:sulfotransferase activity"/>
    <property type="evidence" value="ECO:0007669"/>
    <property type="project" value="InterPro"/>
</dbReference>
<reference evidence="5" key="1">
    <citation type="submission" date="2016-11" db="EMBL/GenBank/DDBJ databases">
        <title>The genome of Nicotiana attenuata.</title>
        <authorList>
            <person name="Xu S."/>
            <person name="Brockmoeller T."/>
            <person name="Gaquerel E."/>
            <person name="Navarro A."/>
            <person name="Kuhl H."/>
            <person name="Gase K."/>
            <person name="Ling Z."/>
            <person name="Zhou W."/>
            <person name="Kreitzer C."/>
            <person name="Stanke M."/>
            <person name="Tang H."/>
            <person name="Lyons E."/>
            <person name="Pandey P."/>
            <person name="Pandey S.P."/>
            <person name="Timmermann B."/>
            <person name="Baldwin I.T."/>
        </authorList>
    </citation>
    <scope>NUCLEOTIDE SEQUENCE [LARGE SCALE GENOMIC DNA]</scope>
    <source>
        <strain evidence="5">UT</strain>
    </source>
</reference>
<dbReference type="Gene3D" id="3.40.50.300">
    <property type="entry name" value="P-loop containing nucleotide triphosphate hydrolases"/>
    <property type="match status" value="1"/>
</dbReference>
<comment type="similarity">
    <text evidence="1 3">Belongs to the sulfotransferase 1 family.</text>
</comment>
<evidence type="ECO:0000256" key="2">
    <source>
        <dbReference type="ARBA" id="ARBA00022679"/>
    </source>
</evidence>
<dbReference type="EMBL" id="MJEQ01037188">
    <property type="protein sequence ID" value="OIT01640.1"/>
    <property type="molecule type" value="Genomic_DNA"/>
</dbReference>
<evidence type="ECO:0000256" key="3">
    <source>
        <dbReference type="RuleBase" id="RU361155"/>
    </source>
</evidence>
<dbReference type="PANTHER" id="PTHR11783">
    <property type="entry name" value="SULFOTRANSFERASE SULT"/>
    <property type="match status" value="1"/>
</dbReference>
<dbReference type="InterPro" id="IPR000863">
    <property type="entry name" value="Sulfotransferase_dom"/>
</dbReference>
<dbReference type="OMA" id="ELFEAHY"/>
<organism evidence="5 6">
    <name type="scientific">Nicotiana attenuata</name>
    <name type="common">Coyote tobacco</name>
    <dbReference type="NCBI Taxonomy" id="49451"/>
    <lineage>
        <taxon>Eukaryota</taxon>
        <taxon>Viridiplantae</taxon>
        <taxon>Streptophyta</taxon>
        <taxon>Embryophyta</taxon>
        <taxon>Tracheophyta</taxon>
        <taxon>Spermatophyta</taxon>
        <taxon>Magnoliopsida</taxon>
        <taxon>eudicotyledons</taxon>
        <taxon>Gunneridae</taxon>
        <taxon>Pentapetalae</taxon>
        <taxon>asterids</taxon>
        <taxon>lamiids</taxon>
        <taxon>Solanales</taxon>
        <taxon>Solanaceae</taxon>
        <taxon>Nicotianoideae</taxon>
        <taxon>Nicotianeae</taxon>
        <taxon>Nicotiana</taxon>
    </lineage>
</organism>
<protein>
    <recommendedName>
        <fullName evidence="3">Sulfotransferase</fullName>
        <ecNumber evidence="3">2.8.2.-</ecNumber>
    </recommendedName>
</protein>
<evidence type="ECO:0000313" key="6">
    <source>
        <dbReference type="Proteomes" id="UP000187609"/>
    </source>
</evidence>
<dbReference type="AlphaFoldDB" id="A0A1J6IM75"/>
<dbReference type="SUPFAM" id="SSF52540">
    <property type="entry name" value="P-loop containing nucleoside triphosphate hydrolases"/>
    <property type="match status" value="1"/>
</dbReference>
<dbReference type="Pfam" id="PF00685">
    <property type="entry name" value="Sulfotransfer_1"/>
    <property type="match status" value="1"/>
</dbReference>
<dbReference type="SMR" id="A0A1J6IM75"/>
<dbReference type="Proteomes" id="UP000187609">
    <property type="component" value="Unassembled WGS sequence"/>
</dbReference>
<sequence>MKSSSPTKVTRLSANFGPEEMSLKYKEIISTLNKREGKNPSQDYYQYQGFWFHLPFLETTLCMQDNFKAKPSDIFLCSSVKTGTTWLKALAFSIMTRDLFDDSTNPLLTKVPHECLPFLESGYASNANFLDTELPLLATHLPYTCLPQSVLQSDCKIIYICREPKDTFVSWWHYMQRLRESVDIFTADSVPLEEEFKLFCEGIYAYGPYWDHVIEYKKASVDRPDRVFFLKYEDLKSDTLCYVKKLAEFMGKPFSKEEENQGVAEKIVARCHFESLSNLEVNKSGLIHPNSWTIKNSAFF</sequence>
<keyword evidence="6" id="KW-1185">Reference proteome</keyword>
<evidence type="ECO:0000256" key="1">
    <source>
        <dbReference type="ARBA" id="ARBA00005771"/>
    </source>
</evidence>